<keyword evidence="1" id="KW-0472">Membrane</keyword>
<keyword evidence="1" id="KW-1133">Transmembrane helix</keyword>
<name>A0A2H0TKI7_9BACT</name>
<protein>
    <submittedName>
        <fullName evidence="2">Uncharacterized protein</fullName>
    </submittedName>
</protein>
<proteinExistence type="predicted"/>
<accession>A0A2H0TKI7</accession>
<feature type="transmembrane region" description="Helical" evidence="1">
    <location>
        <begin position="26"/>
        <end position="46"/>
    </location>
</feature>
<sequence length="98" mass="11770">MKIPKIKAKKIKEFFKKLLRVLGERAFLTFLGLLIITLIFGGFIFYKYSILAAKMEPQVTEKPLQFKEKTYQAVLKFWQEKEKRFNEVDLKEYSNPFR</sequence>
<evidence type="ECO:0000313" key="2">
    <source>
        <dbReference type="EMBL" id="PIR72422.1"/>
    </source>
</evidence>
<evidence type="ECO:0000313" key="3">
    <source>
        <dbReference type="Proteomes" id="UP000237006"/>
    </source>
</evidence>
<dbReference type="EMBL" id="PFCI01000009">
    <property type="protein sequence ID" value="PIR72422.1"/>
    <property type="molecule type" value="Genomic_DNA"/>
</dbReference>
<dbReference type="AlphaFoldDB" id="A0A2H0TKI7"/>
<dbReference type="Proteomes" id="UP000237006">
    <property type="component" value="Unassembled WGS sequence"/>
</dbReference>
<reference evidence="3" key="1">
    <citation type="submission" date="2017-09" db="EMBL/GenBank/DDBJ databases">
        <title>Depth-based differentiation of microbial function through sediment-hosted aquifers and enrichment of novel symbionts in the deep terrestrial subsurface.</title>
        <authorList>
            <person name="Probst A.J."/>
            <person name="Ladd B."/>
            <person name="Jarett J.K."/>
            <person name="Geller-Mcgrath D.E."/>
            <person name="Sieber C.M.K."/>
            <person name="Emerson J.B."/>
            <person name="Anantharaman K."/>
            <person name="Thomas B.C."/>
            <person name="Malmstrom R."/>
            <person name="Stieglmeier M."/>
            <person name="Klingl A."/>
            <person name="Woyke T."/>
            <person name="Ryan C.M."/>
            <person name="Banfield J.F."/>
        </authorList>
    </citation>
    <scope>NUCLEOTIDE SEQUENCE [LARGE SCALE GENOMIC DNA]</scope>
</reference>
<organism evidence="2 3">
    <name type="scientific">Candidatus Nealsonbacteria bacterium CG10_big_fil_rev_8_21_14_0_10_36_228</name>
    <dbReference type="NCBI Taxonomy" id="1974708"/>
    <lineage>
        <taxon>Bacteria</taxon>
        <taxon>Candidatus Nealsoniibacteriota</taxon>
    </lineage>
</organism>
<keyword evidence="1" id="KW-0812">Transmembrane</keyword>
<evidence type="ECO:0000256" key="1">
    <source>
        <dbReference type="SAM" id="Phobius"/>
    </source>
</evidence>
<comment type="caution">
    <text evidence="2">The sequence shown here is derived from an EMBL/GenBank/DDBJ whole genome shotgun (WGS) entry which is preliminary data.</text>
</comment>
<gene>
    <name evidence="2" type="ORF">COU41_00410</name>
</gene>